<proteinExistence type="predicted"/>
<evidence type="ECO:0000313" key="2">
    <source>
        <dbReference type="WBParaSite" id="TCNE_0000071301-mRNA-1"/>
    </source>
</evidence>
<evidence type="ECO:0000313" key="1">
    <source>
        <dbReference type="Proteomes" id="UP000050794"/>
    </source>
</evidence>
<sequence length="183" mass="20791">MGQGYIITDLFQSALKLNYLAHQITRRSLRKWITAFRANCSGSWKGNSGNLKTRDLDENVGKRRAKHLEYVSAECSLNQLHECINKSDKDTIKPGLQIAAVKINPFPLDMISATVAADVRKKALLYHKEFAVPSRGTAGRRHFDLGSQNSYIRTGLVKRFWLNRTTEKLSRASPLIIRRKTFS</sequence>
<dbReference type="Proteomes" id="UP000050794">
    <property type="component" value="Unassembled WGS sequence"/>
</dbReference>
<accession>A0A183TWU4</accession>
<dbReference type="AlphaFoldDB" id="A0A183TWU4"/>
<protein>
    <submittedName>
        <fullName evidence="2">Uncharacterized protein</fullName>
    </submittedName>
</protein>
<organism evidence="1 2">
    <name type="scientific">Toxocara canis</name>
    <name type="common">Canine roundworm</name>
    <dbReference type="NCBI Taxonomy" id="6265"/>
    <lineage>
        <taxon>Eukaryota</taxon>
        <taxon>Metazoa</taxon>
        <taxon>Ecdysozoa</taxon>
        <taxon>Nematoda</taxon>
        <taxon>Chromadorea</taxon>
        <taxon>Rhabditida</taxon>
        <taxon>Spirurina</taxon>
        <taxon>Ascaridomorpha</taxon>
        <taxon>Ascaridoidea</taxon>
        <taxon>Toxocaridae</taxon>
        <taxon>Toxocara</taxon>
    </lineage>
</organism>
<dbReference type="WBParaSite" id="TCNE_0000071301-mRNA-1">
    <property type="protein sequence ID" value="TCNE_0000071301-mRNA-1"/>
    <property type="gene ID" value="TCNE_0000071301"/>
</dbReference>
<keyword evidence="1" id="KW-1185">Reference proteome</keyword>
<name>A0A183TWU4_TOXCA</name>
<reference evidence="2" key="1">
    <citation type="submission" date="2016-06" db="UniProtKB">
        <authorList>
            <consortium name="WormBaseParasite"/>
        </authorList>
    </citation>
    <scope>IDENTIFICATION</scope>
</reference>